<dbReference type="EMBL" id="GBXM01003529">
    <property type="protein sequence ID" value="JAI05049.1"/>
    <property type="molecule type" value="Transcribed_RNA"/>
</dbReference>
<organism evidence="1">
    <name type="scientific">Anguilla anguilla</name>
    <name type="common">European freshwater eel</name>
    <name type="synonym">Muraena anguilla</name>
    <dbReference type="NCBI Taxonomy" id="7936"/>
    <lineage>
        <taxon>Eukaryota</taxon>
        <taxon>Metazoa</taxon>
        <taxon>Chordata</taxon>
        <taxon>Craniata</taxon>
        <taxon>Vertebrata</taxon>
        <taxon>Euteleostomi</taxon>
        <taxon>Actinopterygii</taxon>
        <taxon>Neopterygii</taxon>
        <taxon>Teleostei</taxon>
        <taxon>Anguilliformes</taxon>
        <taxon>Anguillidae</taxon>
        <taxon>Anguilla</taxon>
    </lineage>
</organism>
<name>A0A0E9XTN9_ANGAN</name>
<evidence type="ECO:0000313" key="1">
    <source>
        <dbReference type="EMBL" id="JAI05049.1"/>
    </source>
</evidence>
<proteinExistence type="predicted"/>
<dbReference type="AlphaFoldDB" id="A0A0E9XTN9"/>
<dbReference type="EMBL" id="GBXM01003531">
    <property type="protein sequence ID" value="JAI05047.1"/>
    <property type="molecule type" value="Transcribed_RNA"/>
</dbReference>
<reference evidence="1" key="2">
    <citation type="journal article" date="2015" name="Fish Shellfish Immunol.">
        <title>Early steps in the European eel (Anguilla anguilla)-Vibrio vulnificus interaction in the gills: Role of the RtxA13 toxin.</title>
        <authorList>
            <person name="Callol A."/>
            <person name="Pajuelo D."/>
            <person name="Ebbesson L."/>
            <person name="Teles M."/>
            <person name="MacKenzie S."/>
            <person name="Amaro C."/>
        </authorList>
    </citation>
    <scope>NUCLEOTIDE SEQUENCE</scope>
</reference>
<sequence length="40" mass="4596">MIVYRTCSKKRQSNTLNIYNAGRLEYFTNGHSSQPAETSE</sequence>
<accession>A0A0E9XTN9</accession>
<protein>
    <submittedName>
        <fullName evidence="1">Uncharacterized protein</fullName>
    </submittedName>
</protein>
<reference evidence="1" key="1">
    <citation type="submission" date="2014-11" db="EMBL/GenBank/DDBJ databases">
        <authorList>
            <person name="Amaro Gonzalez C."/>
        </authorList>
    </citation>
    <scope>NUCLEOTIDE SEQUENCE</scope>
</reference>